<organism evidence="1 2">
    <name type="scientific">Rhizophagus irregularis</name>
    <dbReference type="NCBI Taxonomy" id="588596"/>
    <lineage>
        <taxon>Eukaryota</taxon>
        <taxon>Fungi</taxon>
        <taxon>Fungi incertae sedis</taxon>
        <taxon>Mucoromycota</taxon>
        <taxon>Glomeromycotina</taxon>
        <taxon>Glomeromycetes</taxon>
        <taxon>Glomerales</taxon>
        <taxon>Glomeraceae</taxon>
        <taxon>Rhizophagus</taxon>
    </lineage>
</organism>
<dbReference type="AlphaFoldDB" id="A0A2I1G2H1"/>
<evidence type="ECO:0000313" key="2">
    <source>
        <dbReference type="Proteomes" id="UP000234323"/>
    </source>
</evidence>
<gene>
    <name evidence="1" type="ORF">RhiirA4_395188</name>
</gene>
<evidence type="ECO:0000313" key="1">
    <source>
        <dbReference type="EMBL" id="PKY40832.1"/>
    </source>
</evidence>
<proteinExistence type="predicted"/>
<protein>
    <submittedName>
        <fullName evidence="1">Uncharacterized protein</fullName>
    </submittedName>
</protein>
<reference evidence="1 2" key="1">
    <citation type="submission" date="2015-10" db="EMBL/GenBank/DDBJ databases">
        <title>Genome analyses suggest a sexual origin of heterokaryosis in a supposedly ancient asexual fungus.</title>
        <authorList>
            <person name="Ropars J."/>
            <person name="Sedzielewska K."/>
            <person name="Noel J."/>
            <person name="Charron P."/>
            <person name="Farinelli L."/>
            <person name="Marton T."/>
            <person name="Kruger M."/>
            <person name="Pelin A."/>
            <person name="Brachmann A."/>
            <person name="Corradi N."/>
        </authorList>
    </citation>
    <scope>NUCLEOTIDE SEQUENCE [LARGE SCALE GENOMIC DNA]</scope>
    <source>
        <strain evidence="1 2">A4</strain>
    </source>
</reference>
<dbReference type="Proteomes" id="UP000234323">
    <property type="component" value="Unassembled WGS sequence"/>
</dbReference>
<dbReference type="EMBL" id="LLXI01000118">
    <property type="protein sequence ID" value="PKY40832.1"/>
    <property type="molecule type" value="Genomic_DNA"/>
</dbReference>
<dbReference type="VEuPathDB" id="FungiDB:FUN_013815"/>
<name>A0A2I1G2H1_9GLOM</name>
<sequence length="79" mass="9287">MVRKRTDTARKIYNIFSVIGEDKILRVKSFTAYSFLDLTRSEVTYIIKFSVIAAPQSRDTVRRGPPSTLVFWFFIDFQM</sequence>
<keyword evidence="2" id="KW-1185">Reference proteome</keyword>
<dbReference type="VEuPathDB" id="FungiDB:RhiirA1_428250"/>
<accession>A0A2I1G2H1</accession>
<comment type="caution">
    <text evidence="1">The sequence shown here is derived from an EMBL/GenBank/DDBJ whole genome shotgun (WGS) entry which is preliminary data.</text>
</comment>